<reference evidence="1 2" key="1">
    <citation type="journal article" date="2018" name="Mol. Biol. Evol.">
        <title>Broad Genomic Sampling Reveals a Smut Pathogenic Ancestry of the Fungal Clade Ustilaginomycotina.</title>
        <authorList>
            <person name="Kijpornyongpan T."/>
            <person name="Mondo S.J."/>
            <person name="Barry K."/>
            <person name="Sandor L."/>
            <person name="Lee J."/>
            <person name="Lipzen A."/>
            <person name="Pangilinan J."/>
            <person name="LaButti K."/>
            <person name="Hainaut M."/>
            <person name="Henrissat B."/>
            <person name="Grigoriev I.V."/>
            <person name="Spatafora J.W."/>
            <person name="Aime M.C."/>
        </authorList>
    </citation>
    <scope>NUCLEOTIDE SEQUENCE [LARGE SCALE GENOMIC DNA]</scope>
    <source>
        <strain evidence="1 2">SA 807</strain>
    </source>
</reference>
<organism evidence="1 2">
    <name type="scientific">Violaceomyces palustris</name>
    <dbReference type="NCBI Taxonomy" id="1673888"/>
    <lineage>
        <taxon>Eukaryota</taxon>
        <taxon>Fungi</taxon>
        <taxon>Dikarya</taxon>
        <taxon>Basidiomycota</taxon>
        <taxon>Ustilaginomycotina</taxon>
        <taxon>Ustilaginomycetes</taxon>
        <taxon>Violaceomycetales</taxon>
        <taxon>Violaceomycetaceae</taxon>
        <taxon>Violaceomyces</taxon>
    </lineage>
</organism>
<gene>
    <name evidence="1" type="ORF">IE53DRAFT_383647</name>
</gene>
<dbReference type="EMBL" id="KZ819708">
    <property type="protein sequence ID" value="PWN53808.1"/>
    <property type="molecule type" value="Genomic_DNA"/>
</dbReference>
<accession>A0ACD0P6V5</accession>
<protein>
    <submittedName>
        <fullName evidence="1">Uncharacterized protein</fullName>
    </submittedName>
</protein>
<sequence>MINHRAPETHASSSSSSPLTNARQRSSLPSFLLSLPSHNLGLIYDWADRPSNAVKCFARDVKRLQRAPPHISSAIHLYYHFNHPCCYVTVVGLIVGLTEREKKFIYLVDDGTAVVELHYDKFHPIKPEFSLATLRSDRKAKANERLDGHEQPPPTKLTGVPDCYIRPSTPPKSKLSVPESRRAILGPPRPQWSVGQVLSITAKVRQEWGDNVLDNGTVVEMQDPNEEARHMLAAVHLARTVYSQPFIPPPELLSRRRRRARPEIPSLPALEEGRSTSVWGPGSKRHLRGFIESDEEISSTPTRDASSSLHLIKGGRSSSCPPAADEVTPRADWQRRRMDEVKVSALRRMIIGSSDTEGAQPSSTPKLGHRRWDGKMSTADRDLTPTRSRPQKALPFHQPSPKPRRGNESAMHREGSCASSPIPILTSSPASRAGSELQVGVKRHFRHHSKLSDSKVTDSLFRLEIQRHVRKYCSSPSTYSAYRGGSGLGSFPDSKELVPAFTLRYLMRSEPLRNLARRVVRIKLEKRARRRRQEVEGAAAGGSGKALGDHDMGSTKEAGKLGQSKEDVADKVLRLFQWAIRQMLADGFIILASEKARLEPPFDGKKPKRRRPEEHGRRGARRLETTRDKHSNWVLKDYFASPLEGSAGGEELLLPPSSGESSSSADREGFKVVRETRSKPAEVSSSRFSERGDAEVVEEEEEHRKKSRWKGASQLSDPEIDSSSSSDDEEEEEEEEAYQYVVPEIIWPMVERMLQSQGEGAKRVKDDDATRMASVRWRRDLDEDEILKRLKRSDQRFQSVTFETLQDTLLCAEESDLVERTGSGWVLMRRDASIPDAGGLGLG</sequence>
<name>A0ACD0P6V5_9BASI</name>
<evidence type="ECO:0000313" key="1">
    <source>
        <dbReference type="EMBL" id="PWN53808.1"/>
    </source>
</evidence>
<evidence type="ECO:0000313" key="2">
    <source>
        <dbReference type="Proteomes" id="UP000245626"/>
    </source>
</evidence>
<proteinExistence type="predicted"/>
<keyword evidence="2" id="KW-1185">Reference proteome</keyword>
<dbReference type="Proteomes" id="UP000245626">
    <property type="component" value="Unassembled WGS sequence"/>
</dbReference>